<protein>
    <submittedName>
        <fullName evidence="1">MADS-box transcription factor</fullName>
    </submittedName>
</protein>
<comment type="caution">
    <text evidence="1">The sequence shown here is derived from an EMBL/GenBank/DDBJ whole genome shotgun (WGS) entry which is preliminary data.</text>
</comment>
<sequence>MERHAFNLTELLPFEYSRGKAAKRWQSAFVVIFFIRTMLDLINQQSEKSEKSSFLIEGIRDRDDDDDDDLEANVNRDHSIRKDGQGLDEEKLKNRDSEESDSEEDTQSDDHEELQREGNVILIHQENMELYKKVHLLRQENMLLFRKVYGERNINENATGFNELVSLVHPEQGLSNHSSRGKNEVIFEQALVVTNLVLEIPSLVFEQLSSKHKIQYAVIAMSVSILILVLCITELVYHGQKARVSWRWKQKIPWFYYPSNKKPFGTVTDIIGLLCALFQCIFQGIAYAFYLQNKDNPIRISIWPLVFAFCLWFSKFQKNYSELEN</sequence>
<evidence type="ECO:0000313" key="2">
    <source>
        <dbReference type="Proteomes" id="UP001164539"/>
    </source>
</evidence>
<reference evidence="1 2" key="1">
    <citation type="journal article" date="2023" name="Science">
        <title>Complex scaffold remodeling in plant triterpene biosynthesis.</title>
        <authorList>
            <person name="De La Pena R."/>
            <person name="Hodgson H."/>
            <person name="Liu J.C."/>
            <person name="Stephenson M.J."/>
            <person name="Martin A.C."/>
            <person name="Owen C."/>
            <person name="Harkess A."/>
            <person name="Leebens-Mack J."/>
            <person name="Jimenez L.E."/>
            <person name="Osbourn A."/>
            <person name="Sattely E.S."/>
        </authorList>
    </citation>
    <scope>NUCLEOTIDE SEQUENCE [LARGE SCALE GENOMIC DNA]</scope>
    <source>
        <strain evidence="2">cv. JPN11</strain>
        <tissue evidence="1">Leaf</tissue>
    </source>
</reference>
<dbReference type="Proteomes" id="UP001164539">
    <property type="component" value="Chromosome 6"/>
</dbReference>
<proteinExistence type="predicted"/>
<name>A0ACC1Y2N9_MELAZ</name>
<dbReference type="EMBL" id="CM051399">
    <property type="protein sequence ID" value="KAJ4717413.1"/>
    <property type="molecule type" value="Genomic_DNA"/>
</dbReference>
<accession>A0ACC1Y2N9</accession>
<gene>
    <name evidence="1" type="ORF">OWV82_012301</name>
</gene>
<organism evidence="1 2">
    <name type="scientific">Melia azedarach</name>
    <name type="common">Chinaberry tree</name>
    <dbReference type="NCBI Taxonomy" id="155640"/>
    <lineage>
        <taxon>Eukaryota</taxon>
        <taxon>Viridiplantae</taxon>
        <taxon>Streptophyta</taxon>
        <taxon>Embryophyta</taxon>
        <taxon>Tracheophyta</taxon>
        <taxon>Spermatophyta</taxon>
        <taxon>Magnoliopsida</taxon>
        <taxon>eudicotyledons</taxon>
        <taxon>Gunneridae</taxon>
        <taxon>Pentapetalae</taxon>
        <taxon>rosids</taxon>
        <taxon>malvids</taxon>
        <taxon>Sapindales</taxon>
        <taxon>Meliaceae</taxon>
        <taxon>Melia</taxon>
    </lineage>
</organism>
<evidence type="ECO:0000313" key="1">
    <source>
        <dbReference type="EMBL" id="KAJ4717413.1"/>
    </source>
</evidence>
<keyword evidence="2" id="KW-1185">Reference proteome</keyword>